<dbReference type="SMART" id="SM00249">
    <property type="entry name" value="PHD"/>
    <property type="match status" value="2"/>
</dbReference>
<feature type="compositionally biased region" description="Polar residues" evidence="5">
    <location>
        <begin position="142"/>
        <end position="151"/>
    </location>
</feature>
<evidence type="ECO:0000313" key="8">
    <source>
        <dbReference type="Proteomes" id="UP001187682"/>
    </source>
</evidence>
<keyword evidence="8" id="KW-1185">Reference proteome</keyword>
<sequence length="1315" mass="138689">MASNTRATRSRYSSPAQGQAAQAGGGGGGAGPLETNKNSGNEASRAFMRKWMEPAVQQKATFEQAGMMRYGVLENMQPLGTLPKGSAAAKKNAAATPENNGPVRKIILRPSGSGSSKKNAAEVPVAHSSTSSSATHSRKPNRVQQQGNNGTSSKPSPTNSPSPPPSSASSPPSISLSPTQRSPHKRLFLSSTTSPLSLPSSRKSASKANLRDSIEKDGSSVFLPDLAPPPPEPRARRSLTMKDLDDDYQPQVKVSTTKRTTAATRSPATRRSLTRASAGRQSLPAPAPAPAPVSEPSPGGVEPSVSASASDDASGDSAAKRRRLVGKVVDEAVESALKYHRYPTAYALRTVYDENSTNPRITAMFEAVFLQRADADTLNQFTALISERKRRGARNNVAYGHWDLTGIPEKPVPAPYGDLLRTDVGDGTRAQKKQKTTHTDSPSFSRLLRKEAGVTALVGGANSNADATAKVPATPTRRRGRSDSLGSDSSLSSAISFDTPSQAGVSSLDLNIVAKPNGDAHRPKTQIKLKLAQPSSFPAKGQENKPQPRNQKGSGSAASGKGRPAKAGGKVGSSTGMTTPAAASAAGGEDDVSVSGAPPVDTQPIAGRGRTAVAQQRKSPATTGSTSTSTSGTNPASAGRAGGSAGTKNRDTLSSSSTSVSPPISTDPDQLNNLDSRDNAGPDEIGTRIISRDMPGIVTPLFPNLPVKTSGLRTALQQQSQSDTPNGDPKKRASRASEINAEGAPAKPQDVADVSETRARSETPATGRKTRNASRAGAAATPPALAGFAPRSTRSAVKRVHEETEGTTSPTASVFRSGAPSEAATRASTPVLPPPSKRQRVGPRVKTSPKKSGNTAAGLPRPTAVVASGDQIDNDDFCSSCGGNGGLICCDGCSKSFHFECVDLVGSVEPPPEWYCTDCAYKLLVSRPDHRGPFGPLLNTLEKTIPRAFSLPKKIQTYFEDTKVGANGEYEEIDRTAKLSKKDRNQEFDFFQQRDADGNAILCHGCQKAAAADKIIISCSACPLYWHIDCLDTPAAHPPNPRKWVCPAHVDRFFFDENALLGRRFRKVRGAQVIKPVYRRGNRNNGIIEVDDSEEAEGGDASGWKDVKSYGRVLRLPAQGIKLDFIEQLRKVGAGRVTRGEAPSKDTAQQSRMWDTSEAEAAITLCRLRELESGTVQVGHVANTEHHNNHDGEATTKAPDAVALLTQIQAGRLTSDSLSATDKQSLRAMMDSIKMALGDEPQEISINDGIYDGASTTPEASEEAVTPKADADKAVETGMEEEAMGEDVVRDVRDGIEVVGEGEEGGVCCFRRGVV</sequence>
<accession>A0AAE8SVJ4</accession>
<feature type="compositionally biased region" description="Low complexity" evidence="5">
    <location>
        <begin position="188"/>
        <end position="208"/>
    </location>
</feature>
<dbReference type="EMBL" id="ONZQ02000007">
    <property type="protein sequence ID" value="SPO02850.1"/>
    <property type="molecule type" value="Genomic_DNA"/>
</dbReference>
<feature type="region of interest" description="Disordered" evidence="5">
    <location>
        <begin position="465"/>
        <end position="502"/>
    </location>
</feature>
<dbReference type="Pfam" id="PF00628">
    <property type="entry name" value="PHD"/>
    <property type="match status" value="2"/>
</dbReference>
<feature type="compositionally biased region" description="Low complexity" evidence="5">
    <location>
        <begin position="773"/>
        <end position="790"/>
    </location>
</feature>
<dbReference type="InterPro" id="IPR019787">
    <property type="entry name" value="Znf_PHD-finger"/>
</dbReference>
<gene>
    <name evidence="7" type="ORF">DNG_05527</name>
</gene>
<evidence type="ECO:0000313" key="7">
    <source>
        <dbReference type="EMBL" id="SPO02850.1"/>
    </source>
</evidence>
<feature type="compositionally biased region" description="Low complexity" evidence="5">
    <location>
        <begin position="652"/>
        <end position="669"/>
    </location>
</feature>
<proteinExistence type="predicted"/>
<feature type="region of interest" description="Disordered" evidence="5">
    <location>
        <begin position="416"/>
        <end position="444"/>
    </location>
</feature>
<dbReference type="GO" id="GO:0032221">
    <property type="term" value="C:Rpd3S complex"/>
    <property type="evidence" value="ECO:0007669"/>
    <property type="project" value="TreeGrafter"/>
</dbReference>
<feature type="compositionally biased region" description="Basic residues" evidence="5">
    <location>
        <begin position="837"/>
        <end position="849"/>
    </location>
</feature>
<dbReference type="SUPFAM" id="SSF57903">
    <property type="entry name" value="FYVE/PHD zinc finger"/>
    <property type="match status" value="2"/>
</dbReference>
<comment type="caution">
    <text evidence="7">The sequence shown here is derived from an EMBL/GenBank/DDBJ whole genome shotgun (WGS) entry which is preliminary data.</text>
</comment>
<feature type="compositionally biased region" description="Low complexity" evidence="5">
    <location>
        <begin position="552"/>
        <end position="568"/>
    </location>
</feature>
<protein>
    <recommendedName>
        <fullName evidence="6">PHD-type domain-containing protein</fullName>
    </recommendedName>
</protein>
<dbReference type="PROSITE" id="PS01359">
    <property type="entry name" value="ZF_PHD_1"/>
    <property type="match status" value="1"/>
</dbReference>
<feature type="region of interest" description="Disordered" evidence="5">
    <location>
        <begin position="77"/>
        <end position="321"/>
    </location>
</feature>
<dbReference type="PANTHER" id="PTHR47636:SF1">
    <property type="entry name" value="TRANSCRIPTIONAL REGULATORY PROTEIN RCO1"/>
    <property type="match status" value="1"/>
</dbReference>
<feature type="compositionally biased region" description="Polar residues" evidence="5">
    <location>
        <begin position="711"/>
        <end position="725"/>
    </location>
</feature>
<evidence type="ECO:0000256" key="1">
    <source>
        <dbReference type="ARBA" id="ARBA00022723"/>
    </source>
</evidence>
<feature type="compositionally biased region" description="Low complexity" evidence="5">
    <location>
        <begin position="306"/>
        <end position="317"/>
    </location>
</feature>
<feature type="region of interest" description="Disordered" evidence="5">
    <location>
        <begin position="532"/>
        <end position="862"/>
    </location>
</feature>
<feature type="compositionally biased region" description="Low complexity" evidence="5">
    <location>
        <begin position="167"/>
        <end position="178"/>
    </location>
</feature>
<feature type="domain" description="PHD-type" evidence="6">
    <location>
        <begin position="875"/>
        <end position="922"/>
    </location>
</feature>
<dbReference type="PROSITE" id="PS50016">
    <property type="entry name" value="ZF_PHD_2"/>
    <property type="match status" value="1"/>
</dbReference>
<keyword evidence="2 4" id="KW-0863">Zinc-finger</keyword>
<feature type="compositionally biased region" description="Low complexity" evidence="5">
    <location>
        <begin position="126"/>
        <end position="135"/>
    </location>
</feature>
<feature type="compositionally biased region" description="Low complexity" evidence="5">
    <location>
        <begin position="255"/>
        <end position="278"/>
    </location>
</feature>
<dbReference type="InterPro" id="IPR019786">
    <property type="entry name" value="Zinc_finger_PHD-type_CS"/>
</dbReference>
<dbReference type="Gene3D" id="2.30.30.1150">
    <property type="match status" value="1"/>
</dbReference>
<dbReference type="InterPro" id="IPR052819">
    <property type="entry name" value="Chromatin_regulatory_protein"/>
</dbReference>
<evidence type="ECO:0000256" key="3">
    <source>
        <dbReference type="ARBA" id="ARBA00022833"/>
    </source>
</evidence>
<dbReference type="PANTHER" id="PTHR47636">
    <property type="entry name" value="TRANSCRIPTIONAL REGULATORY PROTEIN RCO1"/>
    <property type="match status" value="1"/>
</dbReference>
<dbReference type="Gene3D" id="3.30.40.10">
    <property type="entry name" value="Zinc/RING finger domain, C3HC4 (zinc finger)"/>
    <property type="match status" value="1"/>
</dbReference>
<keyword evidence="3" id="KW-0862">Zinc</keyword>
<feature type="compositionally biased region" description="Basic and acidic residues" evidence="5">
    <location>
        <begin position="209"/>
        <end position="218"/>
    </location>
</feature>
<feature type="compositionally biased region" description="Pro residues" evidence="5">
    <location>
        <begin position="285"/>
        <end position="295"/>
    </location>
</feature>
<reference evidence="7" key="1">
    <citation type="submission" date="2018-03" db="EMBL/GenBank/DDBJ databases">
        <authorList>
            <person name="Guldener U."/>
        </authorList>
    </citation>
    <scope>NUCLEOTIDE SEQUENCE</scope>
</reference>
<organism evidence="7 8">
    <name type="scientific">Cephalotrichum gorgonifer</name>
    <dbReference type="NCBI Taxonomy" id="2041049"/>
    <lineage>
        <taxon>Eukaryota</taxon>
        <taxon>Fungi</taxon>
        <taxon>Dikarya</taxon>
        <taxon>Ascomycota</taxon>
        <taxon>Pezizomycotina</taxon>
        <taxon>Sordariomycetes</taxon>
        <taxon>Hypocreomycetidae</taxon>
        <taxon>Microascales</taxon>
        <taxon>Microascaceae</taxon>
        <taxon>Cephalotrichum</taxon>
    </lineage>
</organism>
<dbReference type="Proteomes" id="UP001187682">
    <property type="component" value="Unassembled WGS sequence"/>
</dbReference>
<evidence type="ECO:0000256" key="4">
    <source>
        <dbReference type="PROSITE-ProRule" id="PRU00146"/>
    </source>
</evidence>
<dbReference type="InterPro" id="IPR011011">
    <property type="entry name" value="Znf_FYVE_PHD"/>
</dbReference>
<evidence type="ECO:0000259" key="6">
    <source>
        <dbReference type="PROSITE" id="PS50016"/>
    </source>
</evidence>
<feature type="compositionally biased region" description="Low complexity" evidence="5">
    <location>
        <begin position="619"/>
        <end position="639"/>
    </location>
</feature>
<keyword evidence="1" id="KW-0479">Metal-binding</keyword>
<dbReference type="CDD" id="cd15534">
    <property type="entry name" value="PHD2_PHF12_Rco1"/>
    <property type="match status" value="1"/>
</dbReference>
<dbReference type="GO" id="GO:0008270">
    <property type="term" value="F:zinc ion binding"/>
    <property type="evidence" value="ECO:0007669"/>
    <property type="project" value="UniProtKB-KW"/>
</dbReference>
<evidence type="ECO:0000256" key="2">
    <source>
        <dbReference type="ARBA" id="ARBA00022771"/>
    </source>
</evidence>
<dbReference type="GO" id="GO:0006357">
    <property type="term" value="P:regulation of transcription by RNA polymerase II"/>
    <property type="evidence" value="ECO:0007669"/>
    <property type="project" value="TreeGrafter"/>
</dbReference>
<dbReference type="InterPro" id="IPR013083">
    <property type="entry name" value="Znf_RING/FYVE/PHD"/>
</dbReference>
<name>A0AAE8SVJ4_9PEZI</name>
<dbReference type="InterPro" id="IPR001965">
    <property type="entry name" value="Znf_PHD"/>
</dbReference>
<evidence type="ECO:0000256" key="5">
    <source>
        <dbReference type="SAM" id="MobiDB-lite"/>
    </source>
</evidence>
<feature type="compositionally biased region" description="Polar residues" evidence="5">
    <location>
        <begin position="1"/>
        <end position="15"/>
    </location>
</feature>
<feature type="region of interest" description="Disordered" evidence="5">
    <location>
        <begin position="1"/>
        <end position="50"/>
    </location>
</feature>
<feature type="compositionally biased region" description="Low complexity" evidence="5">
    <location>
        <begin position="483"/>
        <end position="493"/>
    </location>
</feature>